<evidence type="ECO:0000256" key="5">
    <source>
        <dbReference type="ARBA" id="ARBA00022725"/>
    </source>
</evidence>
<dbReference type="GO" id="GO:0004984">
    <property type="term" value="F:olfactory receptor activity"/>
    <property type="evidence" value="ECO:0007669"/>
    <property type="project" value="InterPro"/>
</dbReference>
<dbReference type="Pfam" id="PF02949">
    <property type="entry name" value="7tm_6"/>
    <property type="match status" value="1"/>
</dbReference>
<evidence type="ECO:0000256" key="4">
    <source>
        <dbReference type="ARBA" id="ARBA00022692"/>
    </source>
</evidence>
<dbReference type="PANTHER" id="PTHR21137">
    <property type="entry name" value="ODORANT RECEPTOR"/>
    <property type="match status" value="1"/>
</dbReference>
<dbReference type="EMBL" id="UFQT01000202">
    <property type="protein sequence ID" value="SSX21656.1"/>
    <property type="molecule type" value="Genomic_DNA"/>
</dbReference>
<sequence length="336" mass="38990">MTLKELLKWIHTRYEARPPITTEYFTQINYNDYPKRLWKVTVIFTSIYMMTGIIGCSMPFFVDSIESILAIVVPFTHPKIHRIDYWINYLYHTWLVSDQLIIFIFVHIMFEVKLKSKMMIDVGNKEEIEAGAQNEMEKNENEAIKRVSEKGNEDVKSERSAIIDEIYEEIFNNDVDLDRNEPNLRDNNFDDPCVKNIESSETENRFKEIICLHCDIISTLSKVIKLHSTSIFLWETFMLSTHGTATIMIKMNPATILQLSLPLIIFTAQYLIISGFSSAIESSYDELSDAIYCSKWYLLPVKSQKIVLNIMVMAQKHVCLSVGGFADSNLERFTNV</sequence>
<dbReference type="GO" id="GO:0005549">
    <property type="term" value="F:odorant binding"/>
    <property type="evidence" value="ECO:0007669"/>
    <property type="project" value="InterPro"/>
</dbReference>
<dbReference type="GO" id="GO:0005886">
    <property type="term" value="C:plasma membrane"/>
    <property type="evidence" value="ECO:0007669"/>
    <property type="project" value="UniProtKB-SubCell"/>
</dbReference>
<reference evidence="11" key="1">
    <citation type="submission" date="2018-07" db="EMBL/GenBank/DDBJ databases">
        <authorList>
            <person name="Quirk P.G."/>
            <person name="Krulwich T.A."/>
        </authorList>
    </citation>
    <scope>NUCLEOTIDE SEQUENCE</scope>
</reference>
<protein>
    <submittedName>
        <fullName evidence="11">CSON005022 protein</fullName>
    </submittedName>
</protein>
<dbReference type="PANTHER" id="PTHR21137:SF35">
    <property type="entry name" value="ODORANT RECEPTOR 19A-RELATED"/>
    <property type="match status" value="1"/>
</dbReference>
<evidence type="ECO:0000256" key="3">
    <source>
        <dbReference type="ARBA" id="ARBA00022606"/>
    </source>
</evidence>
<evidence type="ECO:0000256" key="10">
    <source>
        <dbReference type="SAM" id="Phobius"/>
    </source>
</evidence>
<feature type="transmembrane region" description="Helical" evidence="10">
    <location>
        <begin position="40"/>
        <end position="62"/>
    </location>
</feature>
<organism evidence="11">
    <name type="scientific">Culicoides sonorensis</name>
    <name type="common">Biting midge</name>
    <dbReference type="NCBI Taxonomy" id="179676"/>
    <lineage>
        <taxon>Eukaryota</taxon>
        <taxon>Metazoa</taxon>
        <taxon>Ecdysozoa</taxon>
        <taxon>Arthropoda</taxon>
        <taxon>Hexapoda</taxon>
        <taxon>Insecta</taxon>
        <taxon>Pterygota</taxon>
        <taxon>Neoptera</taxon>
        <taxon>Endopterygota</taxon>
        <taxon>Diptera</taxon>
        <taxon>Nematocera</taxon>
        <taxon>Chironomoidea</taxon>
        <taxon>Ceratopogonidae</taxon>
        <taxon>Ceratopogoninae</taxon>
        <taxon>Culicoides</taxon>
        <taxon>Monoculicoides</taxon>
    </lineage>
</organism>
<dbReference type="InterPro" id="IPR004117">
    <property type="entry name" value="7tm6_olfct_rcpt"/>
</dbReference>
<feature type="transmembrane region" description="Helical" evidence="10">
    <location>
        <begin position="89"/>
        <end position="110"/>
    </location>
</feature>
<evidence type="ECO:0000256" key="1">
    <source>
        <dbReference type="ARBA" id="ARBA00004651"/>
    </source>
</evidence>
<keyword evidence="9" id="KW-0807">Transducer</keyword>
<keyword evidence="8" id="KW-0675">Receptor</keyword>
<dbReference type="GO" id="GO:0007165">
    <property type="term" value="P:signal transduction"/>
    <property type="evidence" value="ECO:0007669"/>
    <property type="project" value="UniProtKB-KW"/>
</dbReference>
<evidence type="ECO:0000256" key="6">
    <source>
        <dbReference type="ARBA" id="ARBA00022989"/>
    </source>
</evidence>
<name>A0A336LUD7_CULSO</name>
<evidence type="ECO:0000256" key="8">
    <source>
        <dbReference type="ARBA" id="ARBA00023170"/>
    </source>
</evidence>
<keyword evidence="4 10" id="KW-0812">Transmembrane</keyword>
<comment type="subcellular location">
    <subcellularLocation>
        <location evidence="1">Cell membrane</location>
        <topology evidence="1">Multi-pass membrane protein</topology>
    </subcellularLocation>
</comment>
<evidence type="ECO:0000256" key="2">
    <source>
        <dbReference type="ARBA" id="ARBA00022475"/>
    </source>
</evidence>
<evidence type="ECO:0000256" key="9">
    <source>
        <dbReference type="ARBA" id="ARBA00023224"/>
    </source>
</evidence>
<keyword evidence="6 10" id="KW-1133">Transmembrane helix</keyword>
<proteinExistence type="predicted"/>
<keyword evidence="5" id="KW-0552">Olfaction</keyword>
<accession>A0A336LUD7</accession>
<keyword evidence="2" id="KW-1003">Cell membrane</keyword>
<evidence type="ECO:0000256" key="7">
    <source>
        <dbReference type="ARBA" id="ARBA00023136"/>
    </source>
</evidence>
<keyword evidence="3" id="KW-0716">Sensory transduction</keyword>
<keyword evidence="7 10" id="KW-0472">Membrane</keyword>
<evidence type="ECO:0000313" key="11">
    <source>
        <dbReference type="EMBL" id="SSX21656.1"/>
    </source>
</evidence>
<dbReference type="AlphaFoldDB" id="A0A336LUD7"/>
<dbReference type="VEuPathDB" id="VectorBase:CSON005022"/>
<gene>
    <name evidence="11" type="primary">CSON005022</name>
</gene>
<feature type="transmembrane region" description="Helical" evidence="10">
    <location>
        <begin position="255"/>
        <end position="273"/>
    </location>
</feature>